<dbReference type="AlphaFoldDB" id="A0A2A7HYL7"/>
<evidence type="ECO:0000313" key="2">
    <source>
        <dbReference type="Proteomes" id="UP000220006"/>
    </source>
</evidence>
<proteinExistence type="predicted"/>
<name>A0A2A7HYL7_BACCE</name>
<dbReference type="Proteomes" id="UP000220006">
    <property type="component" value="Unassembled WGS sequence"/>
</dbReference>
<organism evidence="1 2">
    <name type="scientific">Bacillus cereus</name>
    <dbReference type="NCBI Taxonomy" id="1396"/>
    <lineage>
        <taxon>Bacteria</taxon>
        <taxon>Bacillati</taxon>
        <taxon>Bacillota</taxon>
        <taxon>Bacilli</taxon>
        <taxon>Bacillales</taxon>
        <taxon>Bacillaceae</taxon>
        <taxon>Bacillus</taxon>
        <taxon>Bacillus cereus group</taxon>
    </lineage>
</organism>
<gene>
    <name evidence="1" type="ORF">COM96_09870</name>
</gene>
<reference evidence="1 2" key="1">
    <citation type="submission" date="2017-09" db="EMBL/GenBank/DDBJ databases">
        <title>Large-scale bioinformatics analysis of Bacillus genomes uncovers conserved roles of natural products in bacterial physiology.</title>
        <authorList>
            <consortium name="Agbiome Team Llc"/>
            <person name="Bleich R.M."/>
            <person name="Grubbs K.J."/>
            <person name="Santa Maria K.C."/>
            <person name="Allen S.E."/>
            <person name="Farag S."/>
            <person name="Shank E.A."/>
            <person name="Bowers A."/>
        </authorList>
    </citation>
    <scope>NUCLEOTIDE SEQUENCE [LARGE SCALE GENOMIC DNA]</scope>
    <source>
        <strain evidence="1 2">AFS096845</strain>
    </source>
</reference>
<comment type="caution">
    <text evidence="1">The sequence shown here is derived from an EMBL/GenBank/DDBJ whole genome shotgun (WGS) entry which is preliminary data.</text>
</comment>
<dbReference type="RefSeq" id="WP_097903643.1">
    <property type="nucleotide sequence ID" value="NZ_NVLK01000021.1"/>
</dbReference>
<sequence length="179" mass="21415">MIVQMKRQEFEILADEALLNACFKPLILEYKKRMAKQPENSSISKELFYKELTAGQKALFVFHVYYDHAIESKCEFYWWSAYFMAQPKIWSAIKTGLQYFKEEPMYLLLEETELVLKKYNCPNTLEKFAVTREDLDSTRELSESINPLHIKFNEIARLTIKRISNFIQYNHENFLKIED</sequence>
<protein>
    <submittedName>
        <fullName evidence="1">Uncharacterized protein</fullName>
    </submittedName>
</protein>
<accession>A0A2A7HYL7</accession>
<evidence type="ECO:0000313" key="1">
    <source>
        <dbReference type="EMBL" id="PEC22096.1"/>
    </source>
</evidence>
<dbReference type="EMBL" id="NVLK01000021">
    <property type="protein sequence ID" value="PEC22096.1"/>
    <property type="molecule type" value="Genomic_DNA"/>
</dbReference>